<organism evidence="2 3">
    <name type="scientific">Candidatus Iainarchaeum sp</name>
    <dbReference type="NCBI Taxonomy" id="3101447"/>
    <lineage>
        <taxon>Archaea</taxon>
        <taxon>Candidatus Iainarchaeota</taxon>
        <taxon>Candidatus Iainarchaeia</taxon>
        <taxon>Candidatus Iainarchaeales</taxon>
        <taxon>Candidatus Iainarchaeaceae</taxon>
        <taxon>Candidatus Iainarchaeum</taxon>
    </lineage>
</organism>
<reference evidence="2" key="2">
    <citation type="submission" date="2021-05" db="EMBL/GenBank/DDBJ databases">
        <title>Protein family content uncovers lineage relationships and bacterial pathway maintenance mechanisms in DPANN archaea.</title>
        <authorList>
            <person name="Castelle C.J."/>
            <person name="Meheust R."/>
            <person name="Jaffe A.L."/>
            <person name="Seitz K."/>
            <person name="Gong X."/>
            <person name="Baker B.J."/>
            <person name="Banfield J.F."/>
        </authorList>
    </citation>
    <scope>NUCLEOTIDE SEQUENCE</scope>
    <source>
        <strain evidence="2">RIFCSPHIGHO2_01_FULL_AR10_44_11</strain>
    </source>
</reference>
<protein>
    <submittedName>
        <fullName evidence="2">Uncharacterized protein</fullName>
    </submittedName>
</protein>
<accession>A0A8T4KT64</accession>
<dbReference type="Proteomes" id="UP000677687">
    <property type="component" value="Unassembled WGS sequence"/>
</dbReference>
<name>A0A8T4KT64_9ARCH</name>
<keyword evidence="1" id="KW-1133">Transmembrane helix</keyword>
<dbReference type="EMBL" id="JAGVWD010000010">
    <property type="protein sequence ID" value="MBS3057144.1"/>
    <property type="molecule type" value="Genomic_DNA"/>
</dbReference>
<keyword evidence="1" id="KW-0812">Transmembrane</keyword>
<gene>
    <name evidence="2" type="ORF">J4415_00780</name>
</gene>
<reference evidence="2" key="1">
    <citation type="submission" date="2021-03" db="EMBL/GenBank/DDBJ databases">
        <authorList>
            <person name="Jaffe A."/>
        </authorList>
    </citation>
    <scope>NUCLEOTIDE SEQUENCE</scope>
    <source>
        <strain evidence="2">RIFCSPHIGHO2_01_FULL_AR10_44_11</strain>
    </source>
</reference>
<proteinExistence type="predicted"/>
<evidence type="ECO:0000313" key="2">
    <source>
        <dbReference type="EMBL" id="MBS3057144.1"/>
    </source>
</evidence>
<evidence type="ECO:0000313" key="3">
    <source>
        <dbReference type="Proteomes" id="UP000677687"/>
    </source>
</evidence>
<keyword evidence="1" id="KW-0472">Membrane</keyword>
<feature type="transmembrane region" description="Helical" evidence="1">
    <location>
        <begin position="12"/>
        <end position="31"/>
    </location>
</feature>
<evidence type="ECO:0000256" key="1">
    <source>
        <dbReference type="SAM" id="Phobius"/>
    </source>
</evidence>
<dbReference type="AlphaFoldDB" id="A0A8T4KT64"/>
<sequence>MGKYPSQIPRGFTSRIAAAVQFTTALITIYLLVFQRITALEIALFLLLGYAIHK</sequence>
<comment type="caution">
    <text evidence="2">The sequence shown here is derived from an EMBL/GenBank/DDBJ whole genome shotgun (WGS) entry which is preliminary data.</text>
</comment>